<keyword evidence="4" id="KW-0560">Oxidoreductase</keyword>
<protein>
    <submittedName>
        <fullName evidence="8">Rieske 2Fe-2S domain-containing protein</fullName>
    </submittedName>
</protein>
<dbReference type="CDD" id="cd03469">
    <property type="entry name" value="Rieske_RO_Alpha_N"/>
    <property type="match status" value="1"/>
</dbReference>
<dbReference type="Proteomes" id="UP000468901">
    <property type="component" value="Unassembled WGS sequence"/>
</dbReference>
<keyword evidence="3" id="KW-0479">Metal-binding</keyword>
<dbReference type="GO" id="GO:0005506">
    <property type="term" value="F:iron ion binding"/>
    <property type="evidence" value="ECO:0007669"/>
    <property type="project" value="InterPro"/>
</dbReference>
<dbReference type="SUPFAM" id="SSF55961">
    <property type="entry name" value="Bet v1-like"/>
    <property type="match status" value="1"/>
</dbReference>
<evidence type="ECO:0000313" key="9">
    <source>
        <dbReference type="Proteomes" id="UP000468901"/>
    </source>
</evidence>
<dbReference type="CDD" id="cd08887">
    <property type="entry name" value="RHO_alpha_C_3"/>
    <property type="match status" value="1"/>
</dbReference>
<comment type="cofactor">
    <cofactor evidence="1">
        <name>Fe cation</name>
        <dbReference type="ChEBI" id="CHEBI:24875"/>
    </cofactor>
</comment>
<dbReference type="RefSeq" id="WP_152215777.1">
    <property type="nucleotide sequence ID" value="NZ_WESC01000006.1"/>
</dbReference>
<dbReference type="PRINTS" id="PR00090">
    <property type="entry name" value="RNGDIOXGNASE"/>
</dbReference>
<accession>A0A6N6VIW6</accession>
<dbReference type="Gene3D" id="2.102.10.10">
    <property type="entry name" value="Rieske [2Fe-2S] iron-sulphur domain"/>
    <property type="match status" value="1"/>
</dbReference>
<evidence type="ECO:0000256" key="5">
    <source>
        <dbReference type="ARBA" id="ARBA00023004"/>
    </source>
</evidence>
<keyword evidence="6" id="KW-0411">Iron-sulfur</keyword>
<dbReference type="AlphaFoldDB" id="A0A6N6VIW6"/>
<comment type="caution">
    <text evidence="8">The sequence shown here is derived from an EMBL/GenBank/DDBJ whole genome shotgun (WGS) entry which is preliminary data.</text>
</comment>
<dbReference type="InterPro" id="IPR036922">
    <property type="entry name" value="Rieske_2Fe-2S_sf"/>
</dbReference>
<proteinExistence type="predicted"/>
<dbReference type="InterPro" id="IPR015879">
    <property type="entry name" value="Ring_hydroxy_dOase_asu_C_dom"/>
</dbReference>
<dbReference type="GO" id="GO:0016491">
    <property type="term" value="F:oxidoreductase activity"/>
    <property type="evidence" value="ECO:0007669"/>
    <property type="project" value="UniProtKB-KW"/>
</dbReference>
<evidence type="ECO:0000256" key="3">
    <source>
        <dbReference type="ARBA" id="ARBA00022723"/>
    </source>
</evidence>
<reference evidence="8 9" key="1">
    <citation type="submission" date="2019-09" db="EMBL/GenBank/DDBJ databases">
        <title>Parvibaculum sedimenti sp. nov., isolated from sediment.</title>
        <authorList>
            <person name="Wang Y."/>
        </authorList>
    </citation>
    <scope>NUCLEOTIDE SEQUENCE [LARGE SCALE GENOMIC DNA]</scope>
    <source>
        <strain evidence="8 9">HXT-9</strain>
    </source>
</reference>
<dbReference type="Pfam" id="PF00355">
    <property type="entry name" value="Rieske"/>
    <property type="match status" value="1"/>
</dbReference>
<dbReference type="GO" id="GO:0051537">
    <property type="term" value="F:2 iron, 2 sulfur cluster binding"/>
    <property type="evidence" value="ECO:0007669"/>
    <property type="project" value="UniProtKB-KW"/>
</dbReference>
<evidence type="ECO:0000313" key="8">
    <source>
        <dbReference type="EMBL" id="KAB7740412.1"/>
    </source>
</evidence>
<dbReference type="InterPro" id="IPR001663">
    <property type="entry name" value="Rng_hydr_dOase-A"/>
</dbReference>
<sequence>MKHEAQVEQLQKIFGYLDAGETAMGDAAYRHHVSDYISPDQAGREREMLFRHEPLLIGLSCELPNPGDYVTDDFSGVPILVVRNEAGQVNAFINVCRHRGARVASGCGSGKAVFTCPYHAWTYDRSGRLRSIPFEQGFESVDKTSHGLRPLPVVEKYGMIWVMPTPGGSIDIDGHLGGMADDLVAFGLASYSHYETRVLRARLNWKLVIDTFLETYHLSTLHKNTIAPILHSNLGAFDGMARNLRMIAARKTIDALRQRPESEWDLVRHSALVYVLFPNTVFIMQGDHLETWRVYPGDSVDESKMHVSLYTPEPAVTDKARKYWTKNMDLLMATVQQEDFPLAENIQRDFHSGAQDFVTFGANEPALAYFHRSIRKTLGIDAA</sequence>
<dbReference type="PANTHER" id="PTHR43756">
    <property type="entry name" value="CHOLINE MONOOXYGENASE, CHLOROPLASTIC"/>
    <property type="match status" value="1"/>
</dbReference>
<evidence type="ECO:0000256" key="2">
    <source>
        <dbReference type="ARBA" id="ARBA00022714"/>
    </source>
</evidence>
<evidence type="ECO:0000256" key="6">
    <source>
        <dbReference type="ARBA" id="ARBA00023014"/>
    </source>
</evidence>
<keyword evidence="5" id="KW-0408">Iron</keyword>
<keyword evidence="2" id="KW-0001">2Fe-2S</keyword>
<keyword evidence="9" id="KW-1185">Reference proteome</keyword>
<dbReference type="InterPro" id="IPR017941">
    <property type="entry name" value="Rieske_2Fe-2S"/>
</dbReference>
<evidence type="ECO:0000256" key="4">
    <source>
        <dbReference type="ARBA" id="ARBA00023002"/>
    </source>
</evidence>
<dbReference type="PROSITE" id="PS51296">
    <property type="entry name" value="RIESKE"/>
    <property type="match status" value="1"/>
</dbReference>
<feature type="domain" description="Rieske" evidence="7">
    <location>
        <begin position="54"/>
        <end position="162"/>
    </location>
</feature>
<evidence type="ECO:0000259" key="7">
    <source>
        <dbReference type="PROSITE" id="PS51296"/>
    </source>
</evidence>
<dbReference type="Pfam" id="PF00848">
    <property type="entry name" value="Ring_hydroxyl_A"/>
    <property type="match status" value="1"/>
</dbReference>
<organism evidence="8 9">
    <name type="scientific">Parvibaculum sedimenti</name>
    <dbReference type="NCBI Taxonomy" id="2608632"/>
    <lineage>
        <taxon>Bacteria</taxon>
        <taxon>Pseudomonadati</taxon>
        <taxon>Pseudomonadota</taxon>
        <taxon>Alphaproteobacteria</taxon>
        <taxon>Hyphomicrobiales</taxon>
        <taxon>Parvibaculaceae</taxon>
        <taxon>Parvibaculum</taxon>
    </lineage>
</organism>
<dbReference type="Gene3D" id="3.90.380.10">
    <property type="entry name" value="Naphthalene 1,2-dioxygenase Alpha Subunit, Chain A, domain 1"/>
    <property type="match status" value="1"/>
</dbReference>
<dbReference type="PANTHER" id="PTHR43756:SF5">
    <property type="entry name" value="CHOLINE MONOOXYGENASE, CHLOROPLASTIC"/>
    <property type="match status" value="1"/>
</dbReference>
<evidence type="ECO:0000256" key="1">
    <source>
        <dbReference type="ARBA" id="ARBA00001962"/>
    </source>
</evidence>
<name>A0A6N6VIW6_9HYPH</name>
<gene>
    <name evidence="8" type="ORF">F2P47_07745</name>
</gene>
<dbReference type="SUPFAM" id="SSF50022">
    <property type="entry name" value="ISP domain"/>
    <property type="match status" value="1"/>
</dbReference>
<dbReference type="EMBL" id="WESC01000006">
    <property type="protein sequence ID" value="KAB7740412.1"/>
    <property type="molecule type" value="Genomic_DNA"/>
</dbReference>